<feature type="compositionally biased region" description="Low complexity" evidence="1">
    <location>
        <begin position="600"/>
        <end position="616"/>
    </location>
</feature>
<keyword evidence="3" id="KW-1185">Reference proteome</keyword>
<dbReference type="OrthoDB" id="6036at2759"/>
<feature type="compositionally biased region" description="Polar residues" evidence="1">
    <location>
        <begin position="66"/>
        <end position="75"/>
    </location>
</feature>
<gene>
    <name evidence="2" type="ORF">BG011_001347</name>
</gene>
<feature type="compositionally biased region" description="Low complexity" evidence="1">
    <location>
        <begin position="23"/>
        <end position="41"/>
    </location>
</feature>
<feature type="compositionally biased region" description="Low complexity" evidence="1">
    <location>
        <begin position="489"/>
        <end position="500"/>
    </location>
</feature>
<feature type="region of interest" description="Disordered" evidence="1">
    <location>
        <begin position="66"/>
        <end position="126"/>
    </location>
</feature>
<evidence type="ECO:0000256" key="1">
    <source>
        <dbReference type="SAM" id="MobiDB-lite"/>
    </source>
</evidence>
<feature type="compositionally biased region" description="Low complexity" evidence="1">
    <location>
        <begin position="153"/>
        <end position="174"/>
    </location>
</feature>
<sequence length="627" mass="66857">MRAKYVKKLWYQDPNGSTPTAEPLPSQPSSTASSPSPANASTQGGILAVPGRVRAISKSQSIDSLYTQSMSSGASSAVPDRTLSRKSSTISSDSGSTTVSKSTDPSSTGSSPFNLAGSKQQQYQQQQQQQQYQQQQQHQQQQQYQQQHQLQQLQQQHTLSQNHNAHQQNSSQGSFDNFMGLVSNASGNTVNSGNGNSTNASVLGGQTFASTPAAVESSDPFSLMTNAFNKMGMDSAHTPAASTNGRQPLSQVPSHSTGNVFATMTSGVTQAPVASAMGSSDPFSLSIPRSPIQQQQQQPFSGNGAFQGQDSHANGTSLSGTKSFDDYLSTMNFGQQQLQQQSSGVSSLAVSPRATYNSTPSMSPTASFATTSASLSPQLAGTVNPFGIQQPPLQRAYTADYPQSSAGSGQQSNPFAMFANQQQPQQQPTSYPQPAFADPFNLHTVKARQQPQQDYFSTPGLNSQASLSPNPFMMTAGPTVQSPFEQHHQQQQFQQQQQQQYRPQPPAFTRSASETAHTFQHSSYLNNSNFSSMATPSSSIYESAFSMPGAPSKSMTLPTQASVPEPQSSNASMNDMFGQWMKPSPAVASSKYPSIDDLDPFSTSSSVTPAAASSTPMAYSNPFSLNM</sequence>
<proteinExistence type="predicted"/>
<dbReference type="Proteomes" id="UP000726737">
    <property type="component" value="Unassembled WGS sequence"/>
</dbReference>
<feature type="compositionally biased region" description="Low complexity" evidence="1">
    <location>
        <begin position="85"/>
        <end position="112"/>
    </location>
</feature>
<name>A0A9P6TUU3_9FUNG</name>
<dbReference type="AlphaFoldDB" id="A0A9P6TUU3"/>
<organism evidence="2 3">
    <name type="scientific">Mortierella polycephala</name>
    <dbReference type="NCBI Taxonomy" id="41804"/>
    <lineage>
        <taxon>Eukaryota</taxon>
        <taxon>Fungi</taxon>
        <taxon>Fungi incertae sedis</taxon>
        <taxon>Mucoromycota</taxon>
        <taxon>Mortierellomycotina</taxon>
        <taxon>Mortierellomycetes</taxon>
        <taxon>Mortierellales</taxon>
        <taxon>Mortierellaceae</taxon>
        <taxon>Mortierella</taxon>
    </lineage>
</organism>
<feature type="region of interest" description="Disordered" evidence="1">
    <location>
        <begin position="273"/>
        <end position="320"/>
    </location>
</feature>
<feature type="compositionally biased region" description="Polar residues" evidence="1">
    <location>
        <begin position="240"/>
        <end position="257"/>
    </location>
</feature>
<feature type="compositionally biased region" description="Polar residues" evidence="1">
    <location>
        <begin position="553"/>
        <end position="573"/>
    </location>
</feature>
<feature type="region of interest" description="Disordered" evidence="1">
    <location>
        <begin position="477"/>
        <end position="516"/>
    </location>
</feature>
<dbReference type="EMBL" id="JAAAJA010001349">
    <property type="protein sequence ID" value="KAG0247526.1"/>
    <property type="molecule type" value="Genomic_DNA"/>
</dbReference>
<comment type="caution">
    <text evidence="2">The sequence shown here is derived from an EMBL/GenBank/DDBJ whole genome shotgun (WGS) entry which is preliminary data.</text>
</comment>
<feature type="compositionally biased region" description="Polar residues" evidence="1">
    <location>
        <begin position="299"/>
        <end position="320"/>
    </location>
</feature>
<evidence type="ECO:0000313" key="3">
    <source>
        <dbReference type="Proteomes" id="UP000726737"/>
    </source>
</evidence>
<feature type="compositionally biased region" description="Polar residues" evidence="1">
    <location>
        <begin position="617"/>
        <end position="627"/>
    </location>
</feature>
<feature type="region of interest" description="Disordered" evidence="1">
    <location>
        <begin position="1"/>
        <end position="46"/>
    </location>
</feature>
<reference evidence="2" key="1">
    <citation type="journal article" date="2020" name="Fungal Divers.">
        <title>Resolving the Mortierellaceae phylogeny through synthesis of multi-gene phylogenetics and phylogenomics.</title>
        <authorList>
            <person name="Vandepol N."/>
            <person name="Liber J."/>
            <person name="Desiro A."/>
            <person name="Na H."/>
            <person name="Kennedy M."/>
            <person name="Barry K."/>
            <person name="Grigoriev I.V."/>
            <person name="Miller A.N."/>
            <person name="O'Donnell K."/>
            <person name="Stajich J.E."/>
            <person name="Bonito G."/>
        </authorList>
    </citation>
    <scope>NUCLEOTIDE SEQUENCE</scope>
    <source>
        <strain evidence="2">KOD948</strain>
    </source>
</reference>
<feature type="region of interest" description="Disordered" evidence="1">
    <location>
        <begin position="235"/>
        <end position="257"/>
    </location>
</feature>
<protein>
    <submittedName>
        <fullName evidence="2">Uncharacterized protein</fullName>
    </submittedName>
</protein>
<accession>A0A9P6TUU3</accession>
<feature type="region of interest" description="Disordered" evidence="1">
    <location>
        <begin position="153"/>
        <end position="180"/>
    </location>
</feature>
<feature type="region of interest" description="Disordered" evidence="1">
    <location>
        <begin position="548"/>
        <end position="627"/>
    </location>
</feature>
<evidence type="ECO:0000313" key="2">
    <source>
        <dbReference type="EMBL" id="KAG0247526.1"/>
    </source>
</evidence>